<keyword evidence="5" id="KW-1185">Reference proteome</keyword>
<dbReference type="NCBIfam" id="TIGR00075">
    <property type="entry name" value="hypD"/>
    <property type="match status" value="1"/>
</dbReference>
<reference evidence="4" key="1">
    <citation type="submission" date="2022-09" db="EMBL/GenBank/DDBJ databases">
        <title>Culturomic study of gut microbiota in children with autism spectrum disorder.</title>
        <authorList>
            <person name="Efimov B.A."/>
            <person name="Chaplin A.V."/>
            <person name="Sokolova S.R."/>
            <person name="Pikina A.P."/>
            <person name="Korzhanova M."/>
            <person name="Belova V."/>
            <person name="Korostin D."/>
        </authorList>
    </citation>
    <scope>NUCLEOTIDE SEQUENCE</scope>
    <source>
        <strain evidence="4">ASD5510</strain>
    </source>
</reference>
<gene>
    <name evidence="4" type="primary">hypD</name>
    <name evidence="4" type="ORF">OBO34_00055</name>
</gene>
<accession>A0A9J6QGT4</accession>
<dbReference type="Pfam" id="PF01924">
    <property type="entry name" value="HypD"/>
    <property type="match status" value="1"/>
</dbReference>
<dbReference type="PANTHER" id="PTHR30149">
    <property type="entry name" value="HYDROGENASE PROTEIN ASSEMBLY PROTEIN HYPD"/>
    <property type="match status" value="1"/>
</dbReference>
<keyword evidence="2" id="KW-0479">Metal-binding</keyword>
<dbReference type="GO" id="GO:0005506">
    <property type="term" value="F:iron ion binding"/>
    <property type="evidence" value="ECO:0007669"/>
    <property type="project" value="TreeGrafter"/>
</dbReference>
<protein>
    <submittedName>
        <fullName evidence="4">Hydrogenase formation protein HypD</fullName>
    </submittedName>
</protein>
<name>A0A9J6QGT4_9FIRM</name>
<evidence type="ECO:0000313" key="5">
    <source>
        <dbReference type="Proteomes" id="UP001065549"/>
    </source>
</evidence>
<sequence>MELKKVIEYLKAYDGPEIKLMEVCGTHTASIFKNGIRSLISPKIKLISGPGCPVCVTPTAYIDQCIEYAQKENHVLLTFGDMMKVPGTEGSLSDMKGKGAKVELMYSPFEALEKAQADPSTTYVIAAVGFETTAPAYALMMQQALAKGIENLRLVTALKTVIPALVWICENQKDIDGFICPGHVSVIIGSKPYEQLAQTYKKPFVVAGFEAEHILAVIYDLVRQLEKKEAKVKNLYTNAVRDEGNSKALEVLDAYFEPGPAMWRGLGVIPDSGLYLKDTFYDGGSRGLVADMKLPEGCRCGDVIVGKINPDQCPMFKTQCSPTNPFGPCMVSAEGACGIWYRNK</sequence>
<comment type="similarity">
    <text evidence="1">Belongs to the HypD family.</text>
</comment>
<dbReference type="Gene3D" id="3.40.50.11750">
    <property type="entry name" value="HypD, alpha/beta domain 1"/>
    <property type="match status" value="2"/>
</dbReference>
<dbReference type="GO" id="GO:0051604">
    <property type="term" value="P:protein maturation"/>
    <property type="evidence" value="ECO:0007669"/>
    <property type="project" value="TreeGrafter"/>
</dbReference>
<dbReference type="PIRSF" id="PIRSF005622">
    <property type="entry name" value="Hydrgn_mat_hypD"/>
    <property type="match status" value="1"/>
</dbReference>
<dbReference type="EMBL" id="JAOSHN010000001">
    <property type="protein sequence ID" value="MCU7376744.1"/>
    <property type="molecule type" value="Genomic_DNA"/>
</dbReference>
<comment type="caution">
    <text evidence="4">The sequence shown here is derived from an EMBL/GenBank/DDBJ whole genome shotgun (WGS) entry which is preliminary data.</text>
</comment>
<dbReference type="InterPro" id="IPR002780">
    <property type="entry name" value="Hyd_form_HypD"/>
</dbReference>
<dbReference type="RefSeq" id="WP_148399053.1">
    <property type="nucleotide sequence ID" value="NZ_JAJAGH010000021.1"/>
</dbReference>
<evidence type="ECO:0000256" key="2">
    <source>
        <dbReference type="ARBA" id="ARBA00022723"/>
    </source>
</evidence>
<organism evidence="4 5">
    <name type="scientific">Hominibacterium faecale</name>
    <dbReference type="NCBI Taxonomy" id="2839743"/>
    <lineage>
        <taxon>Bacteria</taxon>
        <taxon>Bacillati</taxon>
        <taxon>Bacillota</taxon>
        <taxon>Clostridia</taxon>
        <taxon>Peptostreptococcales</taxon>
        <taxon>Anaerovoracaceae</taxon>
        <taxon>Hominibacterium</taxon>
    </lineage>
</organism>
<dbReference type="AlphaFoldDB" id="A0A9J6QGT4"/>
<evidence type="ECO:0000256" key="3">
    <source>
        <dbReference type="ARBA" id="ARBA00023004"/>
    </source>
</evidence>
<dbReference type="Proteomes" id="UP001065549">
    <property type="component" value="Unassembled WGS sequence"/>
</dbReference>
<dbReference type="GO" id="GO:0070025">
    <property type="term" value="F:carbon monoxide binding"/>
    <property type="evidence" value="ECO:0007669"/>
    <property type="project" value="TreeGrafter"/>
</dbReference>
<dbReference type="InterPro" id="IPR042244">
    <property type="entry name" value="HypD_2_sf"/>
</dbReference>
<dbReference type="InterPro" id="IPR042243">
    <property type="entry name" value="HypD_1"/>
</dbReference>
<dbReference type="Gene3D" id="6.10.20.100">
    <property type="match status" value="1"/>
</dbReference>
<keyword evidence="3" id="KW-0408">Iron</keyword>
<evidence type="ECO:0000256" key="1">
    <source>
        <dbReference type="ARBA" id="ARBA00007888"/>
    </source>
</evidence>
<dbReference type="PANTHER" id="PTHR30149:SF0">
    <property type="entry name" value="HYDROGENASE MATURATION FACTOR HYPD"/>
    <property type="match status" value="1"/>
</dbReference>
<proteinExistence type="inferred from homology"/>
<dbReference type="GO" id="GO:0051539">
    <property type="term" value="F:4 iron, 4 sulfur cluster binding"/>
    <property type="evidence" value="ECO:0007669"/>
    <property type="project" value="TreeGrafter"/>
</dbReference>
<evidence type="ECO:0000313" key="4">
    <source>
        <dbReference type="EMBL" id="MCU7376744.1"/>
    </source>
</evidence>